<evidence type="ECO:0000256" key="4">
    <source>
        <dbReference type="ARBA" id="ARBA00022597"/>
    </source>
</evidence>
<comment type="subcellular location">
    <subcellularLocation>
        <location evidence="1">Cytoplasm</location>
    </subcellularLocation>
</comment>
<evidence type="ECO:0000256" key="3">
    <source>
        <dbReference type="ARBA" id="ARBA00022490"/>
    </source>
</evidence>
<dbReference type="AlphaFoldDB" id="I9B2K1"/>
<keyword evidence="3" id="KW-0963">Cytoplasm</keyword>
<dbReference type="PROSITE" id="PS51101">
    <property type="entry name" value="PTS_EIIB_TYPE_4"/>
    <property type="match status" value="1"/>
</dbReference>
<dbReference type="Proteomes" id="UP000004324">
    <property type="component" value="Unassembled WGS sequence"/>
</dbReference>
<sequence>MAEIKLVRVDFRLIHGQVITRWLKQTNANRIVVIDNKLSKDPFMSQVYVMAAPPGVNVEMMSVDEAAALWGKNQLGNGSVLILFKTVSTALETAEKGVPLKRLQIGGLGAGPGRKVVYSQITLNKEDAEKLQTLSHAGTEIFFQTVPEETAASLEDILKKI</sequence>
<dbReference type="GO" id="GO:0009401">
    <property type="term" value="P:phosphoenolpyruvate-dependent sugar phosphotransferase system"/>
    <property type="evidence" value="ECO:0007669"/>
    <property type="project" value="UniProtKB-KW"/>
</dbReference>
<keyword evidence="7" id="KW-0418">Kinase</keyword>
<dbReference type="RefSeq" id="WP_007932946.1">
    <property type="nucleotide sequence ID" value="NZ_AKVJ01000021.1"/>
</dbReference>
<dbReference type="PATRIC" id="fig|1149862.3.peg.1601"/>
<gene>
    <name evidence="9" type="ORF">FB4_3042</name>
</gene>
<name>I9B2K1_9FIRM</name>
<dbReference type="SUPFAM" id="SSF52728">
    <property type="entry name" value="PTS IIb component"/>
    <property type="match status" value="1"/>
</dbReference>
<evidence type="ECO:0000256" key="5">
    <source>
        <dbReference type="ARBA" id="ARBA00022679"/>
    </source>
</evidence>
<dbReference type="OrthoDB" id="9788818at2"/>
<keyword evidence="6" id="KW-0598">Phosphotransferase system</keyword>
<evidence type="ECO:0000313" key="9">
    <source>
        <dbReference type="EMBL" id="EIW19332.1"/>
    </source>
</evidence>
<feature type="domain" description="PTS EIIB type-4" evidence="8">
    <location>
        <begin position="1"/>
        <end position="161"/>
    </location>
</feature>
<evidence type="ECO:0000313" key="10">
    <source>
        <dbReference type="Proteomes" id="UP000004324"/>
    </source>
</evidence>
<comment type="caution">
    <text evidence="9">The sequence shown here is derived from an EMBL/GenBank/DDBJ whole genome shotgun (WGS) entry which is preliminary data.</text>
</comment>
<dbReference type="EMBL" id="AKVJ01000021">
    <property type="protein sequence ID" value="EIW19332.1"/>
    <property type="molecule type" value="Genomic_DNA"/>
</dbReference>
<keyword evidence="5" id="KW-0808">Transferase</keyword>
<accession>I9B2K1</accession>
<dbReference type="GO" id="GO:0005737">
    <property type="term" value="C:cytoplasm"/>
    <property type="evidence" value="ECO:0007669"/>
    <property type="project" value="UniProtKB-SubCell"/>
</dbReference>
<evidence type="ECO:0000256" key="6">
    <source>
        <dbReference type="ARBA" id="ARBA00022683"/>
    </source>
</evidence>
<dbReference type="InterPro" id="IPR004720">
    <property type="entry name" value="PTS_IIB_sorbose-sp"/>
</dbReference>
<dbReference type="InterPro" id="IPR036667">
    <property type="entry name" value="PTS_IIB_sorbose-sp_sf"/>
</dbReference>
<keyword evidence="2" id="KW-0813">Transport</keyword>
<evidence type="ECO:0000256" key="2">
    <source>
        <dbReference type="ARBA" id="ARBA00022448"/>
    </source>
</evidence>
<dbReference type="GO" id="GO:0008982">
    <property type="term" value="F:protein-N(PI)-phosphohistidine-sugar phosphotransferase activity"/>
    <property type="evidence" value="ECO:0007669"/>
    <property type="project" value="InterPro"/>
</dbReference>
<proteinExistence type="predicted"/>
<evidence type="ECO:0000256" key="7">
    <source>
        <dbReference type="ARBA" id="ARBA00022777"/>
    </source>
</evidence>
<organism evidence="9 10">
    <name type="scientific">Pelosinus fermentans B4</name>
    <dbReference type="NCBI Taxonomy" id="1149862"/>
    <lineage>
        <taxon>Bacteria</taxon>
        <taxon>Bacillati</taxon>
        <taxon>Bacillota</taxon>
        <taxon>Negativicutes</taxon>
        <taxon>Selenomonadales</taxon>
        <taxon>Sporomusaceae</taxon>
        <taxon>Pelosinus</taxon>
    </lineage>
</organism>
<evidence type="ECO:0000256" key="1">
    <source>
        <dbReference type="ARBA" id="ARBA00004496"/>
    </source>
</evidence>
<keyword evidence="4" id="KW-0762">Sugar transport</keyword>
<keyword evidence="10" id="KW-1185">Reference proteome</keyword>
<reference evidence="9 10" key="1">
    <citation type="journal article" date="2012" name="J. Bacteriol.">
        <title>Draft Genome Sequences for Two Metal-Reducing Pelosinus fermentans Strains Isolated from a Cr(VI)-Contaminated Site and for Type Strain R7.</title>
        <authorList>
            <person name="Brown S.D."/>
            <person name="Podar M."/>
            <person name="Klingeman D.M."/>
            <person name="Johnson C.M."/>
            <person name="Yang Z.K."/>
            <person name="Utturkar S.M."/>
            <person name="Land M.L."/>
            <person name="Mosher J.J."/>
            <person name="Hurt R.A.Jr."/>
            <person name="Phelps T.J."/>
            <person name="Palumbo A.V."/>
            <person name="Arkin A.P."/>
            <person name="Hazen T.C."/>
            <person name="Elias D.A."/>
        </authorList>
    </citation>
    <scope>NUCLEOTIDE SEQUENCE [LARGE SCALE GENOMIC DNA]</scope>
    <source>
        <strain evidence="9 10">B4</strain>
    </source>
</reference>
<dbReference type="GO" id="GO:0016301">
    <property type="term" value="F:kinase activity"/>
    <property type="evidence" value="ECO:0007669"/>
    <property type="project" value="UniProtKB-KW"/>
</dbReference>
<dbReference type="Gene3D" id="3.40.35.10">
    <property type="entry name" value="Phosphotransferase system, sorbose subfamily IIB component"/>
    <property type="match status" value="1"/>
</dbReference>
<evidence type="ECO:0000259" key="8">
    <source>
        <dbReference type="PROSITE" id="PS51101"/>
    </source>
</evidence>
<protein>
    <submittedName>
        <fullName evidence="9">PTS system sorbose subfamily IIB component</fullName>
    </submittedName>
</protein>
<dbReference type="Pfam" id="PF03830">
    <property type="entry name" value="PTSIIB_sorb"/>
    <property type="match status" value="1"/>
</dbReference>